<keyword evidence="3" id="KW-1185">Reference proteome</keyword>
<dbReference type="EMBL" id="JAAPAO010000080">
    <property type="protein sequence ID" value="KAF4673588.1"/>
    <property type="molecule type" value="Genomic_DNA"/>
</dbReference>
<dbReference type="Proteomes" id="UP000591131">
    <property type="component" value="Unassembled WGS sequence"/>
</dbReference>
<dbReference type="AlphaFoldDB" id="A0A7J6MPP9"/>
<reference evidence="2 3" key="1">
    <citation type="submission" date="2020-04" db="EMBL/GenBank/DDBJ databases">
        <title>Perkinsus chesapeaki whole genome sequence.</title>
        <authorList>
            <person name="Bogema D.R."/>
        </authorList>
    </citation>
    <scope>NUCLEOTIDE SEQUENCE [LARGE SCALE GENOMIC DNA]</scope>
    <source>
        <strain evidence="2">ATCC PRA-425</strain>
    </source>
</reference>
<gene>
    <name evidence="2" type="ORF">FOL47_010395</name>
</gene>
<protein>
    <submittedName>
        <fullName evidence="2">Uncharacterized protein</fullName>
    </submittedName>
</protein>
<feature type="compositionally biased region" description="Low complexity" evidence="1">
    <location>
        <begin position="133"/>
        <end position="142"/>
    </location>
</feature>
<evidence type="ECO:0000256" key="1">
    <source>
        <dbReference type="SAM" id="MobiDB-lite"/>
    </source>
</evidence>
<sequence length="290" mass="32152">MLSQEANSTLIKSSILPSSSSYWKSNVKARRFTDEIGDCAMRPAKAFDNDSNMVQLKGLWISNGGPLLGEYRPISDESPIEECTCCCNKDGWLSFCADKTPSTVASSPPAKSRHSVGAFSLKAESNSDESKPPSRSFSPFSESKNLFPRDGVVADQELSLYGEPTEWQGILLETECVLKNFDGHSALRDKTYSSPDDLQEMAHLMGTEPSRPRYGRERSETIYDLEEYMDSLPDRSSSRGYRAAASATSSYRRLKGEKGRCDTEDCNCDSDEDILARMEAMGCDLDLTNE</sequence>
<feature type="region of interest" description="Disordered" evidence="1">
    <location>
        <begin position="121"/>
        <end position="142"/>
    </location>
</feature>
<evidence type="ECO:0000313" key="3">
    <source>
        <dbReference type="Proteomes" id="UP000591131"/>
    </source>
</evidence>
<proteinExistence type="predicted"/>
<organism evidence="2 3">
    <name type="scientific">Perkinsus chesapeaki</name>
    <name type="common">Clam parasite</name>
    <name type="synonym">Perkinsus andrewsi</name>
    <dbReference type="NCBI Taxonomy" id="330153"/>
    <lineage>
        <taxon>Eukaryota</taxon>
        <taxon>Sar</taxon>
        <taxon>Alveolata</taxon>
        <taxon>Perkinsozoa</taxon>
        <taxon>Perkinsea</taxon>
        <taxon>Perkinsida</taxon>
        <taxon>Perkinsidae</taxon>
        <taxon>Perkinsus</taxon>
    </lineage>
</organism>
<name>A0A7J6MPP9_PERCH</name>
<comment type="caution">
    <text evidence="2">The sequence shown here is derived from an EMBL/GenBank/DDBJ whole genome shotgun (WGS) entry which is preliminary data.</text>
</comment>
<dbReference type="OrthoDB" id="10599259at2759"/>
<evidence type="ECO:0000313" key="2">
    <source>
        <dbReference type="EMBL" id="KAF4673588.1"/>
    </source>
</evidence>
<accession>A0A7J6MPP9</accession>